<accession>A0A2P4WXK2</accession>
<keyword evidence="2" id="KW-1185">Reference proteome</keyword>
<protein>
    <submittedName>
        <fullName evidence="1">Uncharacterized protein</fullName>
    </submittedName>
</protein>
<evidence type="ECO:0000313" key="2">
    <source>
        <dbReference type="Proteomes" id="UP000237271"/>
    </source>
</evidence>
<dbReference type="AlphaFoldDB" id="A0A2P4WXK2"/>
<evidence type="ECO:0000313" key="1">
    <source>
        <dbReference type="EMBL" id="POM58022.1"/>
    </source>
</evidence>
<dbReference type="SUPFAM" id="SSF50978">
    <property type="entry name" value="WD40 repeat-like"/>
    <property type="match status" value="1"/>
</dbReference>
<dbReference type="OrthoDB" id="104954at2759"/>
<organism evidence="1 2">
    <name type="scientific">Phytophthora palmivora</name>
    <dbReference type="NCBI Taxonomy" id="4796"/>
    <lineage>
        <taxon>Eukaryota</taxon>
        <taxon>Sar</taxon>
        <taxon>Stramenopiles</taxon>
        <taxon>Oomycota</taxon>
        <taxon>Peronosporomycetes</taxon>
        <taxon>Peronosporales</taxon>
        <taxon>Peronosporaceae</taxon>
        <taxon>Phytophthora</taxon>
    </lineage>
</organism>
<name>A0A2P4WXK2_9STRA</name>
<reference evidence="1 2" key="1">
    <citation type="journal article" date="2017" name="Genome Biol. Evol.">
        <title>Phytophthora megakarya and P. palmivora, closely related causal agents of cacao black pod rot, underwent increases in genome sizes and gene numbers by different mechanisms.</title>
        <authorList>
            <person name="Ali S.S."/>
            <person name="Shao J."/>
            <person name="Lary D.J."/>
            <person name="Kronmiller B."/>
            <person name="Shen D."/>
            <person name="Strem M.D."/>
            <person name="Amoako-Attah I."/>
            <person name="Akrofi A.Y."/>
            <person name="Begoude B.A."/>
            <person name="Ten Hoopen G.M."/>
            <person name="Coulibaly K."/>
            <person name="Kebe B.I."/>
            <person name="Melnick R.L."/>
            <person name="Guiltinan M.J."/>
            <person name="Tyler B.M."/>
            <person name="Meinhardt L.W."/>
            <person name="Bailey B.A."/>
        </authorList>
    </citation>
    <scope>NUCLEOTIDE SEQUENCE [LARGE SCALE GENOMIC DNA]</scope>
    <source>
        <strain evidence="2">sbr112.9</strain>
    </source>
</reference>
<sequence>MTGDRLHVLDVDVSVEASTRIGSRIQEGDSQFIAVCYQTGVIAIANGRFVDLYGASNNSLHPFTFLHQISIGDHVTHPHSTVLNNNGDRDLCNSTVSCVACPVPGFLLVGAFVEVPESETSETNAPASVQVYFSFVEPVVGVGVQSIRCLQSFRNNMTPDSGSVVVLFGDSEMFGVFSWKERFSDRLICLAQMKHQTKRLGVAECSPDGRYIVVGDEEGRLSLIDFKGFPKDGYSTSSNPQQTGGKRLKLGLCSRSGVTTRDNPLEHVRLVHISAITAVSCVYTSLRWWICGVRDQQKQFILAGKQDGSLSVRERIDSMKLRMAYLIIVCETVW</sequence>
<dbReference type="EMBL" id="NCKW01020397">
    <property type="protein sequence ID" value="POM58022.1"/>
    <property type="molecule type" value="Genomic_DNA"/>
</dbReference>
<dbReference type="Proteomes" id="UP000237271">
    <property type="component" value="Unassembled WGS sequence"/>
</dbReference>
<gene>
    <name evidence="1" type="ORF">PHPALM_37387</name>
</gene>
<dbReference type="InterPro" id="IPR036322">
    <property type="entry name" value="WD40_repeat_dom_sf"/>
</dbReference>
<proteinExistence type="predicted"/>
<comment type="caution">
    <text evidence="1">The sequence shown here is derived from an EMBL/GenBank/DDBJ whole genome shotgun (WGS) entry which is preliminary data.</text>
</comment>